<sequence>MKERYLWLVKKSFRALRHRKLRRHVWWQKLTKPLFDRALWVPCRDSVAKGLAIGSFFALMPMPGQALMASILAMGWRGNVPFAVGACFLTNPFTSVPIWSAQMWLGNLIQAHLTVPMPAILNRMETTLPGLGQVNAGGFVVGSVASGCLMALAAFVLTHGFALLMPRYLPTRPLFKRRREQVASEVSVIKG</sequence>
<proteinExistence type="predicted"/>
<keyword evidence="4" id="KW-1185">Reference proteome</keyword>
<feature type="domain" description="DUF2062" evidence="2">
    <location>
        <begin position="34"/>
        <end position="161"/>
    </location>
</feature>
<keyword evidence="1" id="KW-1133">Transmembrane helix</keyword>
<dbReference type="InterPro" id="IPR018639">
    <property type="entry name" value="DUF2062"/>
</dbReference>
<dbReference type="EMBL" id="VAUV01000013">
    <property type="protein sequence ID" value="TLD69472.1"/>
    <property type="molecule type" value="Genomic_DNA"/>
</dbReference>
<evidence type="ECO:0000313" key="3">
    <source>
        <dbReference type="EMBL" id="TLD69472.1"/>
    </source>
</evidence>
<feature type="transmembrane region" description="Helical" evidence="1">
    <location>
        <begin position="144"/>
        <end position="169"/>
    </location>
</feature>
<dbReference type="Pfam" id="PF09835">
    <property type="entry name" value="DUF2062"/>
    <property type="match status" value="1"/>
</dbReference>
<organism evidence="3 4">
    <name type="scientific">Phragmitibacter flavus</name>
    <dbReference type="NCBI Taxonomy" id="2576071"/>
    <lineage>
        <taxon>Bacteria</taxon>
        <taxon>Pseudomonadati</taxon>
        <taxon>Verrucomicrobiota</taxon>
        <taxon>Verrucomicrobiia</taxon>
        <taxon>Verrucomicrobiales</taxon>
        <taxon>Verrucomicrobiaceae</taxon>
        <taxon>Phragmitibacter</taxon>
    </lineage>
</organism>
<name>A0A5R8KAY2_9BACT</name>
<gene>
    <name evidence="3" type="ORF">FEM03_17685</name>
</gene>
<evidence type="ECO:0000256" key="1">
    <source>
        <dbReference type="SAM" id="Phobius"/>
    </source>
</evidence>
<evidence type="ECO:0000259" key="2">
    <source>
        <dbReference type="Pfam" id="PF09835"/>
    </source>
</evidence>
<dbReference type="RefSeq" id="WP_138087615.1">
    <property type="nucleotide sequence ID" value="NZ_VAUV01000013.1"/>
</dbReference>
<reference evidence="3 4" key="1">
    <citation type="submission" date="2019-05" db="EMBL/GenBank/DDBJ databases">
        <title>Verrucobacter flavum gen. nov., sp. nov. a new member of the family Verrucomicrobiaceae.</title>
        <authorList>
            <person name="Szuroczki S."/>
            <person name="Abbaszade G."/>
            <person name="Szabo A."/>
            <person name="Felfoldi T."/>
            <person name="Schumann P."/>
            <person name="Boka K."/>
            <person name="Keki Z."/>
            <person name="Toumi M."/>
            <person name="Toth E."/>
        </authorList>
    </citation>
    <scope>NUCLEOTIDE SEQUENCE [LARGE SCALE GENOMIC DNA]</scope>
    <source>
        <strain evidence="3 4">MG-N-17</strain>
    </source>
</reference>
<dbReference type="PANTHER" id="PTHR40547:SF1">
    <property type="entry name" value="SLL0298 PROTEIN"/>
    <property type="match status" value="1"/>
</dbReference>
<dbReference type="OrthoDB" id="9786029at2"/>
<protein>
    <submittedName>
        <fullName evidence="3">DUF2062 domain-containing protein</fullName>
    </submittedName>
</protein>
<keyword evidence="1" id="KW-0812">Transmembrane</keyword>
<comment type="caution">
    <text evidence="3">The sequence shown here is derived from an EMBL/GenBank/DDBJ whole genome shotgun (WGS) entry which is preliminary data.</text>
</comment>
<dbReference type="PANTHER" id="PTHR40547">
    <property type="entry name" value="SLL0298 PROTEIN"/>
    <property type="match status" value="1"/>
</dbReference>
<dbReference type="AlphaFoldDB" id="A0A5R8KAY2"/>
<evidence type="ECO:0000313" key="4">
    <source>
        <dbReference type="Proteomes" id="UP000306196"/>
    </source>
</evidence>
<accession>A0A5R8KAY2</accession>
<dbReference type="Proteomes" id="UP000306196">
    <property type="component" value="Unassembled WGS sequence"/>
</dbReference>
<keyword evidence="1" id="KW-0472">Membrane</keyword>